<reference evidence="1 2" key="1">
    <citation type="submission" date="2016-10" db="EMBL/GenBank/DDBJ databases">
        <authorList>
            <person name="de Groot N.N."/>
        </authorList>
    </citation>
    <scope>NUCLEOTIDE SEQUENCE [LARGE SCALE GENOMIC DNA]</scope>
    <source>
        <strain evidence="1 2">DSM 16981</strain>
    </source>
</reference>
<sequence>MIDKTKLEKCRYHRCGHFELENYTESDKHYEGFVDPNKLNEIYDEKYELVPSASFEIDQEYIDKFDK</sequence>
<dbReference type="EMBL" id="FNHQ01000003">
    <property type="protein sequence ID" value="SDM22850.1"/>
    <property type="molecule type" value="Genomic_DNA"/>
</dbReference>
<dbReference type="Proteomes" id="UP000199309">
    <property type="component" value="Unassembled WGS sequence"/>
</dbReference>
<dbReference type="RefSeq" id="WP_091647820.1">
    <property type="nucleotide sequence ID" value="NZ_FNHQ01000003.1"/>
</dbReference>
<dbReference type="AlphaFoldDB" id="A0A1G9RIG9"/>
<evidence type="ECO:0000313" key="1">
    <source>
        <dbReference type="EMBL" id="SDM22850.1"/>
    </source>
</evidence>
<evidence type="ECO:0000313" key="2">
    <source>
        <dbReference type="Proteomes" id="UP000199309"/>
    </source>
</evidence>
<protein>
    <submittedName>
        <fullName evidence="1">Uncharacterized protein</fullName>
    </submittedName>
</protein>
<accession>A0A1G9RIG9</accession>
<keyword evidence="2" id="KW-1185">Reference proteome</keyword>
<proteinExistence type="predicted"/>
<gene>
    <name evidence="1" type="ORF">SAMN05660299_00470</name>
</gene>
<name>A0A1G9RIG9_9FIRM</name>
<organism evidence="1 2">
    <name type="scientific">Megasphaera paucivorans</name>
    <dbReference type="NCBI Taxonomy" id="349095"/>
    <lineage>
        <taxon>Bacteria</taxon>
        <taxon>Bacillati</taxon>
        <taxon>Bacillota</taxon>
        <taxon>Negativicutes</taxon>
        <taxon>Veillonellales</taxon>
        <taxon>Veillonellaceae</taxon>
        <taxon>Megasphaera</taxon>
    </lineage>
</organism>